<dbReference type="EMBL" id="CP041186">
    <property type="protein sequence ID" value="QDG53502.1"/>
    <property type="molecule type" value="Genomic_DNA"/>
</dbReference>
<dbReference type="Pfam" id="PF04264">
    <property type="entry name" value="YceI"/>
    <property type="match status" value="1"/>
</dbReference>
<sequence>MNPTQESQMNCTCTSKRRVGLAAAILFIGITTVLLLPSSGSAGGKLSPPKLQSSQAACAGYAVEKRAFMVSRQRVEGESCSVSTRIEEVGKTLVLEASFQPTSLDSGDRRRDEHVAGVLSSKRHKDIRFTSQKLAANEFAQWASSKHPKPLNVPGKLSVGGRTVPITFSVIRNSRGLAGVVYTSFSKLGLEPPNAGGGVVAKVYDPLTIAFRVRLDKVDLSKAPVLRASLEAKSEGGEG</sequence>
<accession>A0A4Y6PYV7</accession>
<dbReference type="InterPro" id="IPR036761">
    <property type="entry name" value="TTHA0802/YceI-like_sf"/>
</dbReference>
<accession>A0A5B8YDV5</accession>
<dbReference type="SUPFAM" id="SSF101874">
    <property type="entry name" value="YceI-like"/>
    <property type="match status" value="1"/>
</dbReference>
<reference evidence="2 3" key="1">
    <citation type="submission" date="2019-06" db="EMBL/GenBank/DDBJ databases">
        <title>Persicimonas caeni gen. nov., sp. nov., a predatory bacterium isolated from solar saltern.</title>
        <authorList>
            <person name="Wang S."/>
        </authorList>
    </citation>
    <scope>NUCLEOTIDE SEQUENCE [LARGE SCALE GENOMIC DNA]</scope>
    <source>
        <strain evidence="2 3">YN101</strain>
    </source>
</reference>
<gene>
    <name evidence="2" type="ORF">FIV42_22980</name>
</gene>
<dbReference type="AlphaFoldDB" id="A0A4Y6PYV7"/>
<feature type="domain" description="Lipid/polyisoprenoid-binding YceI-like" evidence="1">
    <location>
        <begin position="74"/>
        <end position="213"/>
    </location>
</feature>
<keyword evidence="3" id="KW-1185">Reference proteome</keyword>
<dbReference type="Gene3D" id="2.40.128.110">
    <property type="entry name" value="Lipid/polyisoprenoid-binding, YceI-like"/>
    <property type="match status" value="1"/>
</dbReference>
<name>A0A4Y6PYV7_PERCE</name>
<protein>
    <submittedName>
        <fullName evidence="2">YceI family protein</fullName>
    </submittedName>
</protein>
<evidence type="ECO:0000313" key="2">
    <source>
        <dbReference type="EMBL" id="QDG53502.1"/>
    </source>
</evidence>
<organism evidence="2 3">
    <name type="scientific">Persicimonas caeni</name>
    <dbReference type="NCBI Taxonomy" id="2292766"/>
    <lineage>
        <taxon>Bacteria</taxon>
        <taxon>Deltaproteobacteria</taxon>
        <taxon>Bradymonadales</taxon>
        <taxon>Bradymonadaceae</taxon>
        <taxon>Persicimonas</taxon>
    </lineage>
</organism>
<dbReference type="Proteomes" id="UP000315995">
    <property type="component" value="Chromosome"/>
</dbReference>
<dbReference type="RefSeq" id="WP_141199956.1">
    <property type="nucleotide sequence ID" value="NZ_CP041186.1"/>
</dbReference>
<proteinExistence type="predicted"/>
<evidence type="ECO:0000259" key="1">
    <source>
        <dbReference type="Pfam" id="PF04264"/>
    </source>
</evidence>
<dbReference type="InterPro" id="IPR007372">
    <property type="entry name" value="Lipid/polyisoprenoid-bd_YceI"/>
</dbReference>
<evidence type="ECO:0000313" key="3">
    <source>
        <dbReference type="Proteomes" id="UP000315995"/>
    </source>
</evidence>